<proteinExistence type="evidence at transcript level"/>
<evidence type="ECO:0000259" key="2">
    <source>
        <dbReference type="Pfam" id="PF16020"/>
    </source>
</evidence>
<evidence type="ECO:0000313" key="3">
    <source>
        <dbReference type="EMBL" id="BAN20422.1"/>
    </source>
</evidence>
<accession>R4WRB0</accession>
<evidence type="ECO:0000256" key="1">
    <source>
        <dbReference type="SAM" id="Phobius"/>
    </source>
</evidence>
<reference evidence="3" key="1">
    <citation type="journal article" date="2013" name="PLoS ONE">
        <title>Gene expression in gut symbiotic organ of stinkbug affected by extracellular bacterial symbiont.</title>
        <authorList>
            <person name="Futahashi R."/>
            <person name="Tanaka K."/>
            <person name="Tanahashi M."/>
            <person name="Nikoh N."/>
            <person name="Kikuchi Y."/>
            <person name="Lee B.L."/>
            <person name="Fukatsu T."/>
        </authorList>
    </citation>
    <scope>NUCLEOTIDE SEQUENCE</scope>
    <source>
        <tissue evidence="3">Midgut</tissue>
    </source>
</reference>
<protein>
    <submittedName>
        <fullName evidence="3">Unkown protein</fullName>
    </submittedName>
</protein>
<keyword evidence="1" id="KW-0812">Transmembrane</keyword>
<feature type="transmembrane region" description="Helical" evidence="1">
    <location>
        <begin position="62"/>
        <end position="85"/>
    </location>
</feature>
<sequence length="94" mass="10399">MLQRIASPVIRQILRRSNNGNIPSRNAATKVHLRNTMDDLPIPSGSWETHYKAQQAKYNMHLAFGVIFATVTIITAKASGLLNLYSSPPALPKD</sequence>
<dbReference type="EMBL" id="AK417207">
    <property type="protein sequence ID" value="BAN20422.1"/>
    <property type="molecule type" value="mRNA"/>
</dbReference>
<organism evidence="3">
    <name type="scientific">Riptortus pedestris</name>
    <name type="common">Bean bug</name>
    <dbReference type="NCBI Taxonomy" id="329032"/>
    <lineage>
        <taxon>Eukaryota</taxon>
        <taxon>Metazoa</taxon>
        <taxon>Ecdysozoa</taxon>
        <taxon>Arthropoda</taxon>
        <taxon>Hexapoda</taxon>
        <taxon>Insecta</taxon>
        <taxon>Pterygota</taxon>
        <taxon>Neoptera</taxon>
        <taxon>Paraneoptera</taxon>
        <taxon>Hemiptera</taxon>
        <taxon>Heteroptera</taxon>
        <taxon>Panheteroptera</taxon>
        <taxon>Pentatomomorpha</taxon>
        <taxon>Coreoidea</taxon>
        <taxon>Alydidae</taxon>
        <taxon>Riptortus</taxon>
    </lineage>
</organism>
<keyword evidence="1" id="KW-0472">Membrane</keyword>
<dbReference type="Pfam" id="PF16020">
    <property type="entry name" value="Deltameth_res"/>
    <property type="match status" value="1"/>
</dbReference>
<feature type="domain" description="Deltamethrin resistance protein prag01" evidence="2">
    <location>
        <begin position="38"/>
        <end position="89"/>
    </location>
</feature>
<dbReference type="AlphaFoldDB" id="R4WRB0"/>
<dbReference type="PANTHER" id="PTHR22133:SF2">
    <property type="entry name" value="AT01821P-RELATED"/>
    <property type="match status" value="1"/>
</dbReference>
<dbReference type="PANTHER" id="PTHR22133">
    <property type="entry name" value="AT01821P-RELATED"/>
    <property type="match status" value="1"/>
</dbReference>
<name>R4WRB0_RIPPE</name>
<dbReference type="InterPro" id="IPR031973">
    <property type="entry name" value="Deltameth_res_prag01"/>
</dbReference>
<keyword evidence="1" id="KW-1133">Transmembrane helix</keyword>